<reference evidence="1 2" key="1">
    <citation type="submission" date="2024-08" db="EMBL/GenBank/DDBJ databases">
        <title>Insights into the chromosomal genome structure of Flemingia macrophylla.</title>
        <authorList>
            <person name="Ding Y."/>
            <person name="Zhao Y."/>
            <person name="Bi W."/>
            <person name="Wu M."/>
            <person name="Zhao G."/>
            <person name="Gong Y."/>
            <person name="Li W."/>
            <person name="Zhang P."/>
        </authorList>
    </citation>
    <scope>NUCLEOTIDE SEQUENCE [LARGE SCALE GENOMIC DNA]</scope>
    <source>
        <strain evidence="1">DYQJB</strain>
        <tissue evidence="1">Leaf</tissue>
    </source>
</reference>
<name>A0ABD1LQL5_9FABA</name>
<dbReference type="EMBL" id="JBGMDY010000008">
    <property type="protein sequence ID" value="KAL2325776.1"/>
    <property type="molecule type" value="Genomic_DNA"/>
</dbReference>
<sequence>MHGISPLRQATINARSKAFNIRSIALNEDVQKLEDDLMDIFPPTGRFKQAATFGARNDAIVIGGVPDVATDTCAETRKVESKLDAHVNLVTQLAVNQKSAYVARVCGIRSSNDHHTNERWLPTTSIFSERNDVIVNRGVHDVATDTSAETRKVEGKLDALVNLVTQTNRESKLPLLQESVASAITAAEARHLIEKMASDSPSSFSARNDVIVIRGVHDVFTDTSAETRKVEGKLDALVNLVTQLAVNQKPASVA</sequence>
<evidence type="ECO:0000313" key="1">
    <source>
        <dbReference type="EMBL" id="KAL2325776.1"/>
    </source>
</evidence>
<dbReference type="AlphaFoldDB" id="A0ABD1LQL5"/>
<keyword evidence="2" id="KW-1185">Reference proteome</keyword>
<protein>
    <submittedName>
        <fullName evidence="1">Uncharacterized protein</fullName>
    </submittedName>
</protein>
<gene>
    <name evidence="1" type="ORF">Fmac_024834</name>
</gene>
<evidence type="ECO:0000313" key="2">
    <source>
        <dbReference type="Proteomes" id="UP001603857"/>
    </source>
</evidence>
<comment type="caution">
    <text evidence="1">The sequence shown here is derived from an EMBL/GenBank/DDBJ whole genome shotgun (WGS) entry which is preliminary data.</text>
</comment>
<dbReference type="Proteomes" id="UP001603857">
    <property type="component" value="Unassembled WGS sequence"/>
</dbReference>
<proteinExistence type="predicted"/>
<accession>A0ABD1LQL5</accession>
<organism evidence="1 2">
    <name type="scientific">Flemingia macrophylla</name>
    <dbReference type="NCBI Taxonomy" id="520843"/>
    <lineage>
        <taxon>Eukaryota</taxon>
        <taxon>Viridiplantae</taxon>
        <taxon>Streptophyta</taxon>
        <taxon>Embryophyta</taxon>
        <taxon>Tracheophyta</taxon>
        <taxon>Spermatophyta</taxon>
        <taxon>Magnoliopsida</taxon>
        <taxon>eudicotyledons</taxon>
        <taxon>Gunneridae</taxon>
        <taxon>Pentapetalae</taxon>
        <taxon>rosids</taxon>
        <taxon>fabids</taxon>
        <taxon>Fabales</taxon>
        <taxon>Fabaceae</taxon>
        <taxon>Papilionoideae</taxon>
        <taxon>50 kb inversion clade</taxon>
        <taxon>NPAAA clade</taxon>
        <taxon>indigoferoid/millettioid clade</taxon>
        <taxon>Phaseoleae</taxon>
        <taxon>Flemingia</taxon>
    </lineage>
</organism>